<dbReference type="AlphaFoldDB" id="A0A0T7GV75"/>
<keyword evidence="2" id="KW-0645">Protease</keyword>
<dbReference type="PANTHER" id="PTHR23076">
    <property type="entry name" value="METALLOPROTEASE M41 FTSH"/>
    <property type="match status" value="1"/>
</dbReference>
<protein>
    <submittedName>
        <fullName evidence="2">ATP-dependent Zn protease</fullName>
    </submittedName>
</protein>
<dbReference type="RefSeq" id="WP_046636751.1">
    <property type="nucleotide sequence ID" value="NZ_CCRK01000009.1"/>
</dbReference>
<reference evidence="2 3" key="1">
    <citation type="submission" date="2014-08" db="EMBL/GenBank/DDBJ databases">
        <authorList>
            <person name="Chen Y.-H."/>
        </authorList>
    </citation>
    <scope>NUCLEOTIDE SEQUENCE [LARGE SCALE GENOMIC DNA]</scope>
</reference>
<dbReference type="GO" id="GO:0006508">
    <property type="term" value="P:proteolysis"/>
    <property type="evidence" value="ECO:0007669"/>
    <property type="project" value="UniProtKB-KW"/>
</dbReference>
<dbReference type="Proteomes" id="UP000039660">
    <property type="component" value="Unassembled WGS sequence"/>
</dbReference>
<dbReference type="PANTHER" id="PTHR23076:SF97">
    <property type="entry name" value="ATP-DEPENDENT ZINC METALLOPROTEASE YME1L1"/>
    <property type="match status" value="1"/>
</dbReference>
<feature type="domain" description="Peptidase M41" evidence="1">
    <location>
        <begin position="79"/>
        <end position="246"/>
    </location>
</feature>
<dbReference type="Gene3D" id="1.10.8.60">
    <property type="match status" value="1"/>
</dbReference>
<evidence type="ECO:0000313" key="2">
    <source>
        <dbReference type="EMBL" id="CDZ51179.1"/>
    </source>
</evidence>
<dbReference type="InterPro" id="IPR000642">
    <property type="entry name" value="Peptidase_M41"/>
</dbReference>
<dbReference type="Pfam" id="PF01434">
    <property type="entry name" value="Peptidase_M41"/>
    <property type="match status" value="1"/>
</dbReference>
<dbReference type="EMBL" id="CCRK01000009">
    <property type="protein sequence ID" value="CDZ51179.1"/>
    <property type="molecule type" value="Genomic_DNA"/>
</dbReference>
<dbReference type="Gene3D" id="1.20.58.760">
    <property type="entry name" value="Peptidase M41"/>
    <property type="match status" value="1"/>
</dbReference>
<dbReference type="GO" id="GO:0030163">
    <property type="term" value="P:protein catabolic process"/>
    <property type="evidence" value="ECO:0007669"/>
    <property type="project" value="TreeGrafter"/>
</dbReference>
<dbReference type="GO" id="GO:0005886">
    <property type="term" value="C:plasma membrane"/>
    <property type="evidence" value="ECO:0007669"/>
    <property type="project" value="TreeGrafter"/>
</dbReference>
<proteinExistence type="predicted"/>
<gene>
    <name evidence="2" type="ORF">NGAL_HAMBI1189_38380</name>
</gene>
<dbReference type="InterPro" id="IPR037219">
    <property type="entry name" value="Peptidase_M41-like"/>
</dbReference>
<name>A0A0T7GV75_NEOGA</name>
<dbReference type="SUPFAM" id="SSF140990">
    <property type="entry name" value="FtsH protease domain-like"/>
    <property type="match status" value="1"/>
</dbReference>
<evidence type="ECO:0000313" key="3">
    <source>
        <dbReference type="Proteomes" id="UP000039660"/>
    </source>
</evidence>
<evidence type="ECO:0000259" key="1">
    <source>
        <dbReference type="Pfam" id="PF01434"/>
    </source>
</evidence>
<accession>A0A0T7GV75</accession>
<dbReference type="GO" id="GO:0004176">
    <property type="term" value="F:ATP-dependent peptidase activity"/>
    <property type="evidence" value="ECO:0007669"/>
    <property type="project" value="InterPro"/>
</dbReference>
<organism evidence="2 3">
    <name type="scientific">Neorhizobium galegae bv. officinalis</name>
    <dbReference type="NCBI Taxonomy" id="323656"/>
    <lineage>
        <taxon>Bacteria</taxon>
        <taxon>Pseudomonadati</taxon>
        <taxon>Pseudomonadota</taxon>
        <taxon>Alphaproteobacteria</taxon>
        <taxon>Hyphomicrobiales</taxon>
        <taxon>Rhizobiaceae</taxon>
        <taxon>Rhizobium/Agrobacterium group</taxon>
        <taxon>Neorhizobium</taxon>
    </lineage>
</organism>
<sequence>MTVTSKQNIEPAMPNAALQVILNRLATRAMGLTGADIERIVRQARLKARRQKRSIRYEDIEEGIRMDRPQLPYDLRWRFAIHESGHAVVHHALRLGPIYGLNIDTPSGGGYSQLGFTASGSDTLGYREDMLAMLMAGRAAEQIVVGKVSAGSGGSDDSDLARATKLALAMERSLGFGAIQPLLYRDDKDPTAALDCNPDLAARIHARLEKALAQAVEILNENRDRLDDLVKALFDAQALDGAAVKRLLNTVIVQEEADSPLCAS</sequence>
<keyword evidence="2" id="KW-0378">Hydrolase</keyword>
<dbReference type="GO" id="GO:0004222">
    <property type="term" value="F:metalloendopeptidase activity"/>
    <property type="evidence" value="ECO:0007669"/>
    <property type="project" value="InterPro"/>
</dbReference>
<dbReference type="GO" id="GO:0005524">
    <property type="term" value="F:ATP binding"/>
    <property type="evidence" value="ECO:0007669"/>
    <property type="project" value="InterPro"/>
</dbReference>